<dbReference type="PROSITE" id="PS00178">
    <property type="entry name" value="AA_TRNA_LIGASE_I"/>
    <property type="match status" value="1"/>
</dbReference>
<evidence type="ECO:0000259" key="18">
    <source>
        <dbReference type="Pfam" id="PF08264"/>
    </source>
</evidence>
<evidence type="ECO:0000259" key="16">
    <source>
        <dbReference type="Pfam" id="PF00133"/>
    </source>
</evidence>
<evidence type="ECO:0000256" key="7">
    <source>
        <dbReference type="ARBA" id="ARBA00022741"/>
    </source>
</evidence>
<evidence type="ECO:0000256" key="2">
    <source>
        <dbReference type="ARBA" id="ARBA00006887"/>
    </source>
</evidence>
<dbReference type="InterPro" id="IPR014729">
    <property type="entry name" value="Rossmann-like_a/b/a_fold"/>
</dbReference>
<evidence type="ECO:0000259" key="17">
    <source>
        <dbReference type="Pfam" id="PF06827"/>
    </source>
</evidence>
<dbReference type="GO" id="GO:0000049">
    <property type="term" value="F:tRNA binding"/>
    <property type="evidence" value="ECO:0007669"/>
    <property type="project" value="InterPro"/>
</dbReference>
<dbReference type="InterPro" id="IPR033708">
    <property type="entry name" value="Anticodon_Ile_BEm"/>
</dbReference>
<evidence type="ECO:0000256" key="4">
    <source>
        <dbReference type="ARBA" id="ARBA00022490"/>
    </source>
</evidence>
<evidence type="ECO:0000256" key="11">
    <source>
        <dbReference type="ARBA" id="ARBA00023146"/>
    </source>
</evidence>
<feature type="binding site" evidence="14">
    <location>
        <position position="576"/>
    </location>
    <ligand>
        <name>L-isoleucyl-5'-AMP</name>
        <dbReference type="ChEBI" id="CHEBI:178002"/>
    </ligand>
</feature>
<comment type="subunit">
    <text evidence="3 14">Monomer.</text>
</comment>
<dbReference type="EMBL" id="FNYC01000006">
    <property type="protein sequence ID" value="SEJ37584.1"/>
    <property type="molecule type" value="Genomic_DNA"/>
</dbReference>
<evidence type="ECO:0000256" key="10">
    <source>
        <dbReference type="ARBA" id="ARBA00022917"/>
    </source>
</evidence>
<dbReference type="SUPFAM" id="SSF47323">
    <property type="entry name" value="Anticodon-binding domain of a subclass of class I aminoacyl-tRNA synthetases"/>
    <property type="match status" value="1"/>
</dbReference>
<dbReference type="FunFam" id="3.40.50.620:FF:000048">
    <property type="entry name" value="Isoleucine--tRNA ligase"/>
    <property type="match status" value="1"/>
</dbReference>
<evidence type="ECO:0000256" key="6">
    <source>
        <dbReference type="ARBA" id="ARBA00022723"/>
    </source>
</evidence>
<comment type="domain">
    <text evidence="14">IleRS has two distinct active sites: one for aminoacylation and one for editing. The misactivated valine is translocated from the active site to the editing site, which sterically excludes the correctly activated isoleucine. The single editing site contains two valyl binding pockets, one specific for each substrate (Val-AMP or Val-tRNA(Ile)).</text>
</comment>
<dbReference type="InterPro" id="IPR010663">
    <property type="entry name" value="Znf_FPG/IleRS"/>
</dbReference>
<evidence type="ECO:0000256" key="14">
    <source>
        <dbReference type="HAMAP-Rule" id="MF_02002"/>
    </source>
</evidence>
<dbReference type="CDD" id="cd07960">
    <property type="entry name" value="Anticodon_Ia_Ile_BEm"/>
    <property type="match status" value="1"/>
</dbReference>
<feature type="binding site" evidence="14">
    <location>
        <position position="936"/>
    </location>
    <ligand>
        <name>Zn(2+)</name>
        <dbReference type="ChEBI" id="CHEBI:29105"/>
    </ligand>
</feature>
<evidence type="ECO:0000256" key="5">
    <source>
        <dbReference type="ARBA" id="ARBA00022598"/>
    </source>
</evidence>
<dbReference type="AlphaFoldDB" id="A0A1H6YCF7"/>
<dbReference type="PANTHER" id="PTHR42765:SF1">
    <property type="entry name" value="ISOLEUCINE--TRNA LIGASE, MITOCHONDRIAL"/>
    <property type="match status" value="1"/>
</dbReference>
<sequence length="953" mass="106058">MTHDYKSTINLPQTDFPMRGDLPKREPHWLAEWEKVGRYAQIQQHAAGRDRVFVLHDGPPYANGAIHIGHAVNKILKDMVVKSKLLAGYRSPYVPGWDCHGLPIEIAVEKKHGKPGEKLDARAFRQKCREYAQEQVDAQRADFKRLGVLGDWAHPYKTMDFRYEADMLRALARIVANGHVVRGAKPVYWCFDCGSALAEAEIEYGDKQSPAVDVAYDAVDPKALAGKFDVDPGDAIVAVPIWTTTPWTLPSSQAVALGAELEYALVEGPARDGQRLLLVVASALVEPALKRYGVEAARVLGHATGADLDRLKLRHPFYPREVPILLGEHVSAEDGTGAVHTAPDHGMEDFIVGRDNGLGTLNYVGPRGAYREDVPPADGLALAGMHIWKANEAIVELLRSRGVLLAYAKIEHSYPNCWRHKTPVIFRATPQWFIGMEQSDLRATALKAIKDVRWVPTWGEERIAGMVAGRPDWCISRQRTWGVPIALFVHKATHEPHPDSVALLEQVAKKVEQGGVDAWYELDAAELLGEQAGDYEKVTDILDVWFDSGVTHFCVIGQRPELQQGDAAQYKVMYLEGSDQHRGWFQSSLLTSSAINGRAPYDEVLTHGFTVDASGRKMSKSLGNVVAPQKVMDTLGADVLRLWVASADYRNEMTVSDEILKRVSDSYRRIRNTARFLLGNLDGFDPAKHLLPVEETLPLDQWAVQQAFDVQQAMVAAYERYDYPDVVSRVQNFCTNEMGALYLDITKDRLYTMPTDSHGRRSAQSAMFRIAEALVRWLAPVLAFTAEEIWQQLPGARGQSVLFETWYEGLAATQGSPEQRRWWADLLAIREAGARVLEGMRKDGRIGASLEASLAIHAGPALVERYAPAQEELRFFFITSDAALAPLAPRPDEAAKVELADGEAWVSATVSDAAKCVRCWHRRPDVGSHPEHPELCGRCIENVAGQGETRRWF</sequence>
<feature type="binding site" evidence="14">
    <location>
        <position position="939"/>
    </location>
    <ligand>
        <name>Zn(2+)</name>
        <dbReference type="ChEBI" id="CHEBI:29105"/>
    </ligand>
</feature>
<comment type="cofactor">
    <cofactor evidence="14">
        <name>Zn(2+)</name>
        <dbReference type="ChEBI" id="CHEBI:29105"/>
    </cofactor>
    <text evidence="14">Binds 1 zinc ion per subunit.</text>
</comment>
<evidence type="ECO:0000256" key="13">
    <source>
        <dbReference type="ARBA" id="ARBA00048359"/>
    </source>
</evidence>
<keyword evidence="11 14" id="KW-0030">Aminoacyl-tRNA synthetase</keyword>
<feature type="binding site" evidence="14">
    <location>
        <position position="916"/>
    </location>
    <ligand>
        <name>Zn(2+)</name>
        <dbReference type="ChEBI" id="CHEBI:29105"/>
    </ligand>
</feature>
<dbReference type="SUPFAM" id="SSF50677">
    <property type="entry name" value="ValRS/IleRS/LeuRS editing domain"/>
    <property type="match status" value="1"/>
</dbReference>
<dbReference type="Gene3D" id="3.40.50.620">
    <property type="entry name" value="HUPs"/>
    <property type="match status" value="2"/>
</dbReference>
<dbReference type="GO" id="GO:0002161">
    <property type="term" value="F:aminoacyl-tRNA deacylase activity"/>
    <property type="evidence" value="ECO:0007669"/>
    <property type="project" value="InterPro"/>
</dbReference>
<feature type="binding site" evidence="14">
    <location>
        <position position="919"/>
    </location>
    <ligand>
        <name>Zn(2+)</name>
        <dbReference type="ChEBI" id="CHEBI:29105"/>
    </ligand>
</feature>
<feature type="domain" description="Aminoacyl-tRNA synthetase class Ia" evidence="16">
    <location>
        <begin position="29"/>
        <end position="655"/>
    </location>
</feature>
<comment type="similarity">
    <text evidence="2 14">Belongs to the class-I aminoacyl-tRNA synthetase family. IleS type 1 subfamily.</text>
</comment>
<dbReference type="InterPro" id="IPR002300">
    <property type="entry name" value="aa-tRNA-synth_Ia"/>
</dbReference>
<keyword evidence="5 14" id="KW-0436">Ligase</keyword>
<dbReference type="InterPro" id="IPR013155">
    <property type="entry name" value="M/V/L/I-tRNA-synth_anticd-bd"/>
</dbReference>
<keyword evidence="6 14" id="KW-0479">Metal-binding</keyword>
<dbReference type="OrthoDB" id="9810365at2"/>
<comment type="subcellular location">
    <subcellularLocation>
        <location evidence="1 14">Cytoplasm</location>
    </subcellularLocation>
</comment>
<dbReference type="SUPFAM" id="SSF52374">
    <property type="entry name" value="Nucleotidylyl transferase"/>
    <property type="match status" value="1"/>
</dbReference>
<feature type="domain" description="Methionyl/Valyl/Leucyl/Isoleucyl-tRNA synthetase anticodon-binding" evidence="18">
    <location>
        <begin position="700"/>
        <end position="855"/>
    </location>
</feature>
<dbReference type="Pfam" id="PF06827">
    <property type="entry name" value="zf-FPG_IleRS"/>
    <property type="match status" value="1"/>
</dbReference>
<dbReference type="EC" id="6.1.1.5" evidence="14"/>
<dbReference type="Pfam" id="PF00133">
    <property type="entry name" value="tRNA-synt_1"/>
    <property type="match status" value="1"/>
</dbReference>
<evidence type="ECO:0000256" key="15">
    <source>
        <dbReference type="SAM" id="MobiDB-lite"/>
    </source>
</evidence>
<reference evidence="19 20" key="1">
    <citation type="submission" date="2016-10" db="EMBL/GenBank/DDBJ databases">
        <authorList>
            <person name="de Groot N.N."/>
        </authorList>
    </citation>
    <scope>NUCLEOTIDE SEQUENCE [LARGE SCALE GENOMIC DNA]</scope>
    <source>
        <strain evidence="19 20">DSM 26515</strain>
    </source>
</reference>
<dbReference type="Gene3D" id="1.10.730.20">
    <property type="match status" value="1"/>
</dbReference>
<accession>A0A1H6YCF7</accession>
<comment type="catalytic activity">
    <reaction evidence="13 14">
        <text>tRNA(Ile) + L-isoleucine + ATP = L-isoleucyl-tRNA(Ile) + AMP + diphosphate</text>
        <dbReference type="Rhea" id="RHEA:11060"/>
        <dbReference type="Rhea" id="RHEA-COMP:9666"/>
        <dbReference type="Rhea" id="RHEA-COMP:9695"/>
        <dbReference type="ChEBI" id="CHEBI:30616"/>
        <dbReference type="ChEBI" id="CHEBI:33019"/>
        <dbReference type="ChEBI" id="CHEBI:58045"/>
        <dbReference type="ChEBI" id="CHEBI:78442"/>
        <dbReference type="ChEBI" id="CHEBI:78528"/>
        <dbReference type="ChEBI" id="CHEBI:456215"/>
        <dbReference type="EC" id="6.1.1.5"/>
    </reaction>
</comment>
<organism evidence="19 20">
    <name type="scientific">Frateuria terrea</name>
    <dbReference type="NCBI Taxonomy" id="529704"/>
    <lineage>
        <taxon>Bacteria</taxon>
        <taxon>Pseudomonadati</taxon>
        <taxon>Pseudomonadota</taxon>
        <taxon>Gammaproteobacteria</taxon>
        <taxon>Lysobacterales</taxon>
        <taxon>Rhodanobacteraceae</taxon>
        <taxon>Frateuria</taxon>
    </lineage>
</organism>
<dbReference type="GO" id="GO:0008270">
    <property type="term" value="F:zinc ion binding"/>
    <property type="evidence" value="ECO:0007669"/>
    <property type="project" value="UniProtKB-UniRule"/>
</dbReference>
<feature type="domain" description="Zinc finger FPG/IleRS-type" evidence="17">
    <location>
        <begin position="915"/>
        <end position="941"/>
    </location>
</feature>
<dbReference type="GO" id="GO:0006428">
    <property type="term" value="P:isoleucyl-tRNA aminoacylation"/>
    <property type="evidence" value="ECO:0007669"/>
    <property type="project" value="UniProtKB-UniRule"/>
</dbReference>
<proteinExistence type="inferred from homology"/>
<dbReference type="InterPro" id="IPR001412">
    <property type="entry name" value="aa-tRNA-synth_I_CS"/>
</dbReference>
<feature type="region of interest" description="Disordered" evidence="15">
    <location>
        <begin position="1"/>
        <end position="20"/>
    </location>
</feature>
<dbReference type="InterPro" id="IPR002301">
    <property type="entry name" value="Ile-tRNA-ligase"/>
</dbReference>
<evidence type="ECO:0000313" key="19">
    <source>
        <dbReference type="EMBL" id="SEJ37584.1"/>
    </source>
</evidence>
<keyword evidence="10 14" id="KW-0648">Protein biosynthesis</keyword>
<evidence type="ECO:0000256" key="12">
    <source>
        <dbReference type="ARBA" id="ARBA00025217"/>
    </source>
</evidence>
<dbReference type="Gene3D" id="3.90.740.10">
    <property type="entry name" value="Valyl/Leucyl/Isoleucyl-tRNA synthetase, editing domain"/>
    <property type="match status" value="1"/>
</dbReference>
<gene>
    <name evidence="14" type="primary">ileS</name>
    <name evidence="19" type="ORF">SAMN04487997_3204</name>
</gene>
<dbReference type="NCBIfam" id="TIGR00392">
    <property type="entry name" value="ileS"/>
    <property type="match status" value="1"/>
</dbReference>
<keyword evidence="8 14" id="KW-0862">Zinc</keyword>
<comment type="function">
    <text evidence="12 14">Catalyzes the attachment of isoleucine to tRNA(Ile). As IleRS can inadvertently accommodate and process structurally similar amino acids such as valine, to avoid such errors it has two additional distinct tRNA(Ile)-dependent editing activities. One activity is designated as 'pretransfer' editing and involves the hydrolysis of activated Val-AMP. The other activity is designated 'posttransfer' editing and involves deacylation of mischarged Val-tRNA(Ile).</text>
</comment>
<dbReference type="InterPro" id="IPR009008">
    <property type="entry name" value="Val/Leu/Ile-tRNA-synth_edit"/>
</dbReference>
<evidence type="ECO:0000256" key="8">
    <source>
        <dbReference type="ARBA" id="ARBA00022833"/>
    </source>
</evidence>
<name>A0A1H6YCF7_9GAMM</name>
<dbReference type="RefSeq" id="WP_091336914.1">
    <property type="nucleotide sequence ID" value="NZ_FNYC01000006.1"/>
</dbReference>
<dbReference type="HAMAP" id="MF_02002">
    <property type="entry name" value="Ile_tRNA_synth_type1"/>
    <property type="match status" value="1"/>
</dbReference>
<dbReference type="FunFam" id="3.40.50.620:FF:000042">
    <property type="entry name" value="Isoleucine--tRNA ligase"/>
    <property type="match status" value="1"/>
</dbReference>
<feature type="binding site" evidence="14">
    <location>
        <position position="620"/>
    </location>
    <ligand>
        <name>ATP</name>
        <dbReference type="ChEBI" id="CHEBI:30616"/>
    </ligand>
</feature>
<keyword evidence="4 14" id="KW-0963">Cytoplasm</keyword>
<feature type="short sequence motif" description="'KMSKS' region" evidence="14">
    <location>
        <begin position="617"/>
        <end position="621"/>
    </location>
</feature>
<keyword evidence="20" id="KW-1185">Reference proteome</keyword>
<keyword evidence="9 14" id="KW-0067">ATP-binding</keyword>
<dbReference type="InterPro" id="IPR023585">
    <property type="entry name" value="Ile-tRNA-ligase_type1"/>
</dbReference>
<dbReference type="PANTHER" id="PTHR42765">
    <property type="entry name" value="SOLEUCYL-TRNA SYNTHETASE"/>
    <property type="match status" value="1"/>
</dbReference>
<evidence type="ECO:0000256" key="9">
    <source>
        <dbReference type="ARBA" id="ARBA00022840"/>
    </source>
</evidence>
<evidence type="ECO:0000256" key="3">
    <source>
        <dbReference type="ARBA" id="ARBA00011245"/>
    </source>
</evidence>
<protein>
    <recommendedName>
        <fullName evidence="14">Isoleucine--tRNA ligase</fullName>
        <ecNumber evidence="14">6.1.1.5</ecNumber>
    </recommendedName>
    <alternativeName>
        <fullName evidence="14">Isoleucyl-tRNA synthetase</fullName>
        <shortName evidence="14">IleRS</shortName>
    </alternativeName>
</protein>
<dbReference type="FunFam" id="1.10.730.20:FF:000001">
    <property type="entry name" value="Isoleucine--tRNA ligase"/>
    <property type="match status" value="1"/>
</dbReference>
<evidence type="ECO:0000256" key="1">
    <source>
        <dbReference type="ARBA" id="ARBA00004496"/>
    </source>
</evidence>
<dbReference type="STRING" id="529704.SAMN02927913_2237"/>
<dbReference type="PRINTS" id="PR00984">
    <property type="entry name" value="TRNASYNTHILE"/>
</dbReference>
<keyword evidence="7 14" id="KW-0547">Nucleotide-binding</keyword>
<feature type="short sequence motif" description="'HIGH' region" evidence="14">
    <location>
        <begin position="60"/>
        <end position="70"/>
    </location>
</feature>
<dbReference type="InterPro" id="IPR050081">
    <property type="entry name" value="Ile-tRNA_ligase"/>
</dbReference>
<dbReference type="InterPro" id="IPR009080">
    <property type="entry name" value="tRNAsynth_Ia_anticodon-bd"/>
</dbReference>
<evidence type="ECO:0000313" key="20">
    <source>
        <dbReference type="Proteomes" id="UP000199420"/>
    </source>
</evidence>
<dbReference type="GO" id="GO:0005524">
    <property type="term" value="F:ATP binding"/>
    <property type="evidence" value="ECO:0007669"/>
    <property type="project" value="UniProtKB-UniRule"/>
</dbReference>
<dbReference type="Pfam" id="PF08264">
    <property type="entry name" value="Anticodon_1"/>
    <property type="match status" value="1"/>
</dbReference>
<dbReference type="Proteomes" id="UP000199420">
    <property type="component" value="Unassembled WGS sequence"/>
</dbReference>
<dbReference type="GO" id="GO:0004822">
    <property type="term" value="F:isoleucine-tRNA ligase activity"/>
    <property type="evidence" value="ECO:0007669"/>
    <property type="project" value="UniProtKB-UniRule"/>
</dbReference>
<dbReference type="GO" id="GO:0005829">
    <property type="term" value="C:cytosol"/>
    <property type="evidence" value="ECO:0007669"/>
    <property type="project" value="TreeGrafter"/>
</dbReference>